<keyword evidence="1" id="KW-1133">Transmembrane helix</keyword>
<accession>B2KC32</accession>
<dbReference type="Proteomes" id="UP000001029">
    <property type="component" value="Chromosome"/>
</dbReference>
<feature type="transmembrane region" description="Helical" evidence="1">
    <location>
        <begin position="136"/>
        <end position="154"/>
    </location>
</feature>
<dbReference type="KEGG" id="emi:Emin_0604"/>
<evidence type="ECO:0000256" key="1">
    <source>
        <dbReference type="SAM" id="Phobius"/>
    </source>
</evidence>
<feature type="transmembrane region" description="Helical" evidence="1">
    <location>
        <begin position="325"/>
        <end position="346"/>
    </location>
</feature>
<dbReference type="OrthoDB" id="2678059at2"/>
<feature type="transmembrane region" description="Helical" evidence="1">
    <location>
        <begin position="28"/>
        <end position="46"/>
    </location>
</feature>
<keyword evidence="1" id="KW-0812">Transmembrane</keyword>
<dbReference type="HOGENOM" id="CLU_822987_0_0_0"/>
<dbReference type="InterPro" id="IPR012443">
    <property type="entry name" value="DUF1646"/>
</dbReference>
<name>B2KC32_ELUMP</name>
<keyword evidence="1" id="KW-0472">Membrane</keyword>
<gene>
    <name evidence="2" type="ordered locus">Emin_0604</name>
</gene>
<dbReference type="AlphaFoldDB" id="B2KC32"/>
<evidence type="ECO:0000313" key="3">
    <source>
        <dbReference type="Proteomes" id="UP000001029"/>
    </source>
</evidence>
<feature type="transmembrane region" description="Helical" evidence="1">
    <location>
        <begin position="220"/>
        <end position="238"/>
    </location>
</feature>
<evidence type="ECO:0000313" key="2">
    <source>
        <dbReference type="EMBL" id="ACC98159.1"/>
    </source>
</evidence>
<dbReference type="STRING" id="445932.Emin_0604"/>
<keyword evidence="3" id="KW-1185">Reference proteome</keyword>
<reference evidence="2 3" key="1">
    <citation type="journal article" date="2009" name="Appl. Environ. Microbiol.">
        <title>Genomic analysis of 'Elusimicrobium minutum,' the first cultivated representative of the phylum 'Elusimicrobia' (formerly termite group 1).</title>
        <authorList>
            <person name="Herlemann D.P.R."/>
            <person name="Geissinger O."/>
            <person name="Ikeda-Ohtsubo W."/>
            <person name="Kunin V."/>
            <person name="Sun H."/>
            <person name="Lapidus A."/>
            <person name="Hugenholtz P."/>
            <person name="Brune A."/>
        </authorList>
    </citation>
    <scope>NUCLEOTIDE SEQUENCE [LARGE SCALE GENOMIC DNA]</scope>
    <source>
        <strain evidence="2 3">Pei191</strain>
    </source>
</reference>
<dbReference type="Pfam" id="PF07854">
    <property type="entry name" value="DUF1646"/>
    <property type="match status" value="1"/>
</dbReference>
<feature type="transmembrane region" description="Helical" evidence="1">
    <location>
        <begin position="174"/>
        <end position="199"/>
    </location>
</feature>
<sequence length="349" mass="38532">MTQMVLLSILLLIVLALPLTIRKVEENLEVFLLLCGITAATISGIWHKELVLDAVKEPLHISSAVFLVGLLFKRYHQYTRVVLYKTIKTFGLSMTLFLVVAVLGLVSSIITAIVAALILSEIASTLDLERSDQVKLVVYCCFAISFGAVLTPIGEPLGTIVINKLKGPPHYADSFFILKLLWPYILSGILFLSILAFRIGRKDIKIEESAQEAFHSFKEIVVRTLKVYIFVAALTFLGEGLKPLAYKTIFHLSPPVLYWVNMVSVALDNATLAAIEIVPEMSVVKLEYLLVSLIACGAMLIPANIPNIICASKLNIGSKEWAKIGVPLAFSLMVVYFIFLMIFVPYPGT</sequence>
<feature type="transmembrane region" description="Helical" evidence="1">
    <location>
        <begin position="286"/>
        <end position="305"/>
    </location>
</feature>
<dbReference type="EMBL" id="CP001055">
    <property type="protein sequence ID" value="ACC98159.1"/>
    <property type="molecule type" value="Genomic_DNA"/>
</dbReference>
<protein>
    <submittedName>
        <fullName evidence="2">Putative cation transporter</fullName>
    </submittedName>
</protein>
<organism evidence="2 3">
    <name type="scientific">Elusimicrobium minutum (strain Pei191)</name>
    <dbReference type="NCBI Taxonomy" id="445932"/>
    <lineage>
        <taxon>Bacteria</taxon>
        <taxon>Pseudomonadati</taxon>
        <taxon>Elusimicrobiota</taxon>
        <taxon>Elusimicrobia</taxon>
        <taxon>Elusimicrobiales</taxon>
        <taxon>Elusimicrobiaceae</taxon>
        <taxon>Elusimicrobium</taxon>
    </lineage>
</organism>
<feature type="transmembrane region" description="Helical" evidence="1">
    <location>
        <begin position="96"/>
        <end position="124"/>
    </location>
</feature>
<proteinExistence type="predicted"/>